<name>A0A7I7XEK5_9MYCO</name>
<reference evidence="2 3" key="1">
    <citation type="journal article" date="2019" name="Emerg. Microbes Infect.">
        <title>Comprehensive subspecies identification of 175 nontuberculous mycobacteria species based on 7547 genomic profiles.</title>
        <authorList>
            <person name="Matsumoto Y."/>
            <person name="Kinjo T."/>
            <person name="Motooka D."/>
            <person name="Nabeya D."/>
            <person name="Jung N."/>
            <person name="Uechi K."/>
            <person name="Horii T."/>
            <person name="Iida T."/>
            <person name="Fujita J."/>
            <person name="Nakamura S."/>
        </authorList>
    </citation>
    <scope>NUCLEOTIDE SEQUENCE [LARGE SCALE GENOMIC DNA]</scope>
    <source>
        <strain evidence="2 3">JCM 13574</strain>
    </source>
</reference>
<evidence type="ECO:0000313" key="2">
    <source>
        <dbReference type="EMBL" id="BBZ27631.1"/>
    </source>
</evidence>
<keyword evidence="1" id="KW-0732">Signal</keyword>
<sequence length="87" mass="8673">MSDSLRPGRSSIALTVLAVAAALASAPSAAADPGHGPAICRPSVQAGVEVDTCTGNPNARNDSGPGNVVRVVPEFCFGIGFFGCDDD</sequence>
<evidence type="ECO:0000313" key="3">
    <source>
        <dbReference type="Proteomes" id="UP000466517"/>
    </source>
</evidence>
<dbReference type="KEGG" id="mmag:MMAD_19260"/>
<gene>
    <name evidence="2" type="ORF">MMAD_19260</name>
</gene>
<dbReference type="Proteomes" id="UP000466517">
    <property type="component" value="Chromosome"/>
</dbReference>
<dbReference type="RefSeq" id="WP_163735759.1">
    <property type="nucleotide sequence ID" value="NZ_AP022610.1"/>
</dbReference>
<dbReference type="AlphaFoldDB" id="A0A7I7XEK5"/>
<accession>A0A7I7XEK5</accession>
<feature type="signal peptide" evidence="1">
    <location>
        <begin position="1"/>
        <end position="31"/>
    </location>
</feature>
<dbReference type="EMBL" id="AP022610">
    <property type="protein sequence ID" value="BBZ27631.1"/>
    <property type="molecule type" value="Genomic_DNA"/>
</dbReference>
<evidence type="ECO:0000256" key="1">
    <source>
        <dbReference type="SAM" id="SignalP"/>
    </source>
</evidence>
<feature type="chain" id="PRO_5029712231" evidence="1">
    <location>
        <begin position="32"/>
        <end position="87"/>
    </location>
</feature>
<organism evidence="2 3">
    <name type="scientific">Mycolicibacterium madagascariense</name>
    <dbReference type="NCBI Taxonomy" id="212765"/>
    <lineage>
        <taxon>Bacteria</taxon>
        <taxon>Bacillati</taxon>
        <taxon>Actinomycetota</taxon>
        <taxon>Actinomycetes</taxon>
        <taxon>Mycobacteriales</taxon>
        <taxon>Mycobacteriaceae</taxon>
        <taxon>Mycolicibacterium</taxon>
    </lineage>
</organism>
<proteinExistence type="predicted"/>
<protein>
    <submittedName>
        <fullName evidence="2">Uncharacterized protein</fullName>
    </submittedName>
</protein>
<keyword evidence="3" id="KW-1185">Reference proteome</keyword>